<dbReference type="PANTHER" id="PTHR33747">
    <property type="entry name" value="UPF0225 PROTEIN SCO1677"/>
    <property type="match status" value="1"/>
</dbReference>
<evidence type="ECO:0000313" key="3">
    <source>
        <dbReference type="EMBL" id="MEC5388183.1"/>
    </source>
</evidence>
<proteinExistence type="inferred from homology"/>
<reference evidence="3 4" key="1">
    <citation type="submission" date="2024-01" db="EMBL/GenBank/DDBJ databases">
        <title>Uliginosibacterium soil sp. nov.</title>
        <authorList>
            <person name="Lv Y."/>
        </authorList>
    </citation>
    <scope>NUCLEOTIDE SEQUENCE [LARGE SCALE GENOMIC DNA]</scope>
    <source>
        <strain evidence="3 4">H3</strain>
    </source>
</reference>
<evidence type="ECO:0000259" key="2">
    <source>
        <dbReference type="Pfam" id="PF17775"/>
    </source>
</evidence>
<dbReference type="HAMAP" id="MF_00612">
    <property type="entry name" value="UPF0225"/>
    <property type="match status" value="1"/>
</dbReference>
<dbReference type="InterPro" id="IPR032710">
    <property type="entry name" value="NTF2-like_dom_sf"/>
</dbReference>
<dbReference type="Pfam" id="PF17775">
    <property type="entry name" value="YchJ_M-like"/>
    <property type="match status" value="1"/>
</dbReference>
<comment type="caution">
    <text evidence="3">The sequence shown here is derived from an EMBL/GenBank/DDBJ whole genome shotgun (WGS) entry which is preliminary data.</text>
</comment>
<sequence>MKAAKQTPCPCGKGIYATCCQPLHAGAAAGTAESLMRSRYSAFVLQLADYLQASWHASTRPAELSFDGDEPTKWIALDVRAQAEQGDSATVEFIARYKVSGRAQRLHEISRFVREQGRWYYVDGEILPQ</sequence>
<evidence type="ECO:0000256" key="1">
    <source>
        <dbReference type="HAMAP-Rule" id="MF_00612"/>
    </source>
</evidence>
<organism evidence="3 4">
    <name type="scientific">Uliginosibacterium silvisoli</name>
    <dbReference type="NCBI Taxonomy" id="3114758"/>
    <lineage>
        <taxon>Bacteria</taxon>
        <taxon>Pseudomonadati</taxon>
        <taxon>Pseudomonadota</taxon>
        <taxon>Betaproteobacteria</taxon>
        <taxon>Rhodocyclales</taxon>
        <taxon>Zoogloeaceae</taxon>
        <taxon>Uliginosibacterium</taxon>
    </lineage>
</organism>
<dbReference type="PANTHER" id="PTHR33747:SF1">
    <property type="entry name" value="ADENYLATE CYCLASE-ASSOCIATED CAP C-TERMINAL DOMAIN-CONTAINING PROTEIN"/>
    <property type="match status" value="1"/>
</dbReference>
<protein>
    <recommendedName>
        <fullName evidence="1">UPF0225 protein VVD49_20785</fullName>
    </recommendedName>
</protein>
<accession>A0ABU6KAZ6</accession>
<dbReference type="Gene3D" id="3.10.450.50">
    <property type="match status" value="1"/>
</dbReference>
<dbReference type="Proteomes" id="UP001331561">
    <property type="component" value="Unassembled WGS sequence"/>
</dbReference>
<name>A0ABU6KAZ6_9RHOO</name>
<dbReference type="InterPro" id="IPR048469">
    <property type="entry name" value="YchJ-like_M"/>
</dbReference>
<gene>
    <name evidence="3" type="ORF">VVD49_20785</name>
</gene>
<evidence type="ECO:0000313" key="4">
    <source>
        <dbReference type="Proteomes" id="UP001331561"/>
    </source>
</evidence>
<dbReference type="InterPro" id="IPR023006">
    <property type="entry name" value="YchJ-like"/>
</dbReference>
<dbReference type="SUPFAM" id="SSF54427">
    <property type="entry name" value="NTF2-like"/>
    <property type="match status" value="1"/>
</dbReference>
<dbReference type="RefSeq" id="WP_327601159.1">
    <property type="nucleotide sequence ID" value="NZ_JAYXHS010000005.1"/>
</dbReference>
<comment type="similarity">
    <text evidence="1">Belongs to the UPF0225 family.</text>
</comment>
<dbReference type="EMBL" id="JAYXHS010000005">
    <property type="protein sequence ID" value="MEC5388183.1"/>
    <property type="molecule type" value="Genomic_DNA"/>
</dbReference>
<keyword evidence="4" id="KW-1185">Reference proteome</keyword>
<feature type="domain" description="YchJ-like middle NTF2-like" evidence="2">
    <location>
        <begin position="31"/>
        <end position="124"/>
    </location>
</feature>